<organism evidence="1 2">
    <name type="scientific">Burkholderia pyrrocinia</name>
    <name type="common">Pseudomonas pyrrocinia</name>
    <dbReference type="NCBI Taxonomy" id="60550"/>
    <lineage>
        <taxon>Bacteria</taxon>
        <taxon>Pseudomonadati</taxon>
        <taxon>Pseudomonadota</taxon>
        <taxon>Betaproteobacteria</taxon>
        <taxon>Burkholderiales</taxon>
        <taxon>Burkholderiaceae</taxon>
        <taxon>Burkholderia</taxon>
        <taxon>Burkholderia cepacia complex</taxon>
    </lineage>
</organism>
<accession>A0A2Z5MQ97</accession>
<name>A0A2Z5MQ97_BURPY</name>
<sequence>MQDSKRIPVSFRVTPAFKRGLELAALAERRSQTNMIEKLVFDYCRSRGIDVDVEPTRTLHVSETRKI</sequence>
<evidence type="ECO:0000313" key="1">
    <source>
        <dbReference type="EMBL" id="AXF19430.1"/>
    </source>
</evidence>
<evidence type="ECO:0000313" key="2">
    <source>
        <dbReference type="Proteomes" id="UP000253104"/>
    </source>
</evidence>
<reference evidence="1 2" key="1">
    <citation type="journal article" date="2018" name="ISME J.">
        <title>Involvement of Burkholderiaceae and sulfurous volatiles in disease-suppressive soils.</title>
        <authorList>
            <person name="Carrion V.J."/>
            <person name="Cordovez V."/>
            <person name="Tyc O."/>
            <person name="Etalo D.W."/>
            <person name="de Bruijn I."/>
            <person name="de Jager V.C."/>
            <person name="Medema M.H."/>
            <person name="Eberl L."/>
            <person name="Raaijmakers J.M."/>
        </authorList>
    </citation>
    <scope>NUCLEOTIDE SEQUENCE [LARGE SCALE GENOMIC DNA]</scope>
    <source>
        <strain evidence="2">mHSR5</strain>
    </source>
</reference>
<dbReference type="Proteomes" id="UP000253104">
    <property type="component" value="Chromosome mHSR5_A"/>
</dbReference>
<proteinExistence type="predicted"/>
<protein>
    <recommendedName>
        <fullName evidence="3">Ribbon-helix-helix protein CopG domain-containing protein</fullName>
    </recommendedName>
</protein>
<gene>
    <name evidence="1" type="ORF">CUJ89_02145</name>
</gene>
<dbReference type="EMBL" id="CP024902">
    <property type="protein sequence ID" value="AXF19430.1"/>
    <property type="molecule type" value="Genomic_DNA"/>
</dbReference>
<dbReference type="OrthoDB" id="9133534at2"/>
<evidence type="ECO:0008006" key="3">
    <source>
        <dbReference type="Google" id="ProtNLM"/>
    </source>
</evidence>
<dbReference type="AlphaFoldDB" id="A0A2Z5MQ97"/>